<gene>
    <name evidence="2" type="ORF">CAPTEDRAFT_210076</name>
</gene>
<protein>
    <submittedName>
        <fullName evidence="2 3">Uncharacterized protein</fullName>
    </submittedName>
</protein>
<reference evidence="2 4" key="2">
    <citation type="journal article" date="2013" name="Nature">
        <title>Insights into bilaterian evolution from three spiralian genomes.</title>
        <authorList>
            <person name="Simakov O."/>
            <person name="Marletaz F."/>
            <person name="Cho S.J."/>
            <person name="Edsinger-Gonzales E."/>
            <person name="Havlak P."/>
            <person name="Hellsten U."/>
            <person name="Kuo D.H."/>
            <person name="Larsson T."/>
            <person name="Lv J."/>
            <person name="Arendt D."/>
            <person name="Savage R."/>
            <person name="Osoegawa K."/>
            <person name="de Jong P."/>
            <person name="Grimwood J."/>
            <person name="Chapman J.A."/>
            <person name="Shapiro H."/>
            <person name="Aerts A."/>
            <person name="Otillar R.P."/>
            <person name="Terry A.Y."/>
            <person name="Boore J.L."/>
            <person name="Grigoriev I.V."/>
            <person name="Lindberg D.R."/>
            <person name="Seaver E.C."/>
            <person name="Weisblat D.A."/>
            <person name="Putnam N.H."/>
            <person name="Rokhsar D.S."/>
        </authorList>
    </citation>
    <scope>NUCLEOTIDE SEQUENCE</scope>
    <source>
        <strain evidence="2 4">I ESC-2004</strain>
    </source>
</reference>
<dbReference type="EMBL" id="KB309592">
    <property type="protein sequence ID" value="ELT93858.1"/>
    <property type="molecule type" value="Genomic_DNA"/>
</dbReference>
<dbReference type="Proteomes" id="UP000014760">
    <property type="component" value="Unassembled WGS sequence"/>
</dbReference>
<dbReference type="EnsemblMetazoa" id="CapteT210076">
    <property type="protein sequence ID" value="CapteP210076"/>
    <property type="gene ID" value="CapteG210076"/>
</dbReference>
<name>R7TJ81_CAPTE</name>
<dbReference type="AlphaFoldDB" id="R7TJ81"/>
<dbReference type="HOGENOM" id="CLU_1604315_0_0_1"/>
<sequence>MDSATSSISVDDLQSAVGKTFTSYEELENFIDEIETAINLVISVVDSRTIEVGMPTNNMDEDDMDEESPEEDVTSETGPKKAKSETKQPLGDYYRDFYFFTCRMQHRNYGSASTQSSIQMVRGKNKNVEDKVCPIHKHSFAIKAAAVYVSITQFECISSFLKPALP</sequence>
<proteinExistence type="predicted"/>
<feature type="compositionally biased region" description="Acidic residues" evidence="1">
    <location>
        <begin position="59"/>
        <end position="74"/>
    </location>
</feature>
<keyword evidence="4" id="KW-1185">Reference proteome</keyword>
<evidence type="ECO:0000313" key="3">
    <source>
        <dbReference type="EnsemblMetazoa" id="CapteP210076"/>
    </source>
</evidence>
<accession>R7TJ81</accession>
<dbReference type="EMBL" id="AMQN01012532">
    <property type="status" value="NOT_ANNOTATED_CDS"/>
    <property type="molecule type" value="Genomic_DNA"/>
</dbReference>
<evidence type="ECO:0000313" key="4">
    <source>
        <dbReference type="Proteomes" id="UP000014760"/>
    </source>
</evidence>
<evidence type="ECO:0000256" key="1">
    <source>
        <dbReference type="SAM" id="MobiDB-lite"/>
    </source>
</evidence>
<reference evidence="4" key="1">
    <citation type="submission" date="2012-12" db="EMBL/GenBank/DDBJ databases">
        <authorList>
            <person name="Hellsten U."/>
            <person name="Grimwood J."/>
            <person name="Chapman J.A."/>
            <person name="Shapiro H."/>
            <person name="Aerts A."/>
            <person name="Otillar R.P."/>
            <person name="Terry A.Y."/>
            <person name="Boore J.L."/>
            <person name="Simakov O."/>
            <person name="Marletaz F."/>
            <person name="Cho S.-J."/>
            <person name="Edsinger-Gonzales E."/>
            <person name="Havlak P."/>
            <person name="Kuo D.-H."/>
            <person name="Larsson T."/>
            <person name="Lv J."/>
            <person name="Arendt D."/>
            <person name="Savage R."/>
            <person name="Osoegawa K."/>
            <person name="de Jong P."/>
            <person name="Lindberg D.R."/>
            <person name="Seaver E.C."/>
            <person name="Weisblat D.A."/>
            <person name="Putnam N.H."/>
            <person name="Grigoriev I.V."/>
            <person name="Rokhsar D.S."/>
        </authorList>
    </citation>
    <scope>NUCLEOTIDE SEQUENCE</scope>
    <source>
        <strain evidence="4">I ESC-2004</strain>
    </source>
</reference>
<organism evidence="2">
    <name type="scientific">Capitella teleta</name>
    <name type="common">Polychaete worm</name>
    <dbReference type="NCBI Taxonomy" id="283909"/>
    <lineage>
        <taxon>Eukaryota</taxon>
        <taxon>Metazoa</taxon>
        <taxon>Spiralia</taxon>
        <taxon>Lophotrochozoa</taxon>
        <taxon>Annelida</taxon>
        <taxon>Polychaeta</taxon>
        <taxon>Sedentaria</taxon>
        <taxon>Scolecida</taxon>
        <taxon>Capitellidae</taxon>
        <taxon>Capitella</taxon>
    </lineage>
</organism>
<feature type="region of interest" description="Disordered" evidence="1">
    <location>
        <begin position="53"/>
        <end position="87"/>
    </location>
</feature>
<evidence type="ECO:0000313" key="2">
    <source>
        <dbReference type="EMBL" id="ELT93858.1"/>
    </source>
</evidence>
<reference evidence="3" key="3">
    <citation type="submission" date="2015-06" db="UniProtKB">
        <authorList>
            <consortium name="EnsemblMetazoa"/>
        </authorList>
    </citation>
    <scope>IDENTIFICATION</scope>
</reference>